<protein>
    <recommendedName>
        <fullName evidence="3">DUF4249 domain-containing protein</fullName>
    </recommendedName>
</protein>
<proteinExistence type="predicted"/>
<comment type="caution">
    <text evidence="1">The sequence shown here is derived from an EMBL/GenBank/DDBJ whole genome shotgun (WGS) entry which is preliminary data.</text>
</comment>
<accession>A0A1S2VHL2</accession>
<evidence type="ECO:0000313" key="2">
    <source>
        <dbReference type="Proteomes" id="UP000181790"/>
    </source>
</evidence>
<dbReference type="EMBL" id="MORL01000007">
    <property type="protein sequence ID" value="OIN58219.1"/>
    <property type="molecule type" value="Genomic_DNA"/>
</dbReference>
<evidence type="ECO:0000313" key="1">
    <source>
        <dbReference type="EMBL" id="OIN58219.1"/>
    </source>
</evidence>
<dbReference type="Pfam" id="PF14054">
    <property type="entry name" value="DUF4249"/>
    <property type="match status" value="1"/>
</dbReference>
<dbReference type="InterPro" id="IPR025345">
    <property type="entry name" value="DUF4249"/>
</dbReference>
<dbReference type="RefSeq" id="WP_071503890.1">
    <property type="nucleotide sequence ID" value="NZ_MORL01000007.1"/>
</dbReference>
<reference evidence="1 2" key="1">
    <citation type="submission" date="2016-10" db="EMBL/GenBank/DDBJ databases">
        <title>Arsenicibacter rosenii gen. nov., sp. nov., an efficient arsenic-methylating bacterium isolated from an arsenic-contaminated paddy soil.</title>
        <authorList>
            <person name="Huang K."/>
        </authorList>
    </citation>
    <scope>NUCLEOTIDE SEQUENCE [LARGE SCALE GENOMIC DNA]</scope>
    <source>
        <strain evidence="1 2">SM-1</strain>
    </source>
</reference>
<dbReference type="Proteomes" id="UP000181790">
    <property type="component" value="Unassembled WGS sequence"/>
</dbReference>
<dbReference type="OrthoDB" id="922982at2"/>
<gene>
    <name evidence="1" type="ORF">BLX24_14480</name>
</gene>
<evidence type="ECO:0008006" key="3">
    <source>
        <dbReference type="Google" id="ProtNLM"/>
    </source>
</evidence>
<keyword evidence="2" id="KW-1185">Reference proteome</keyword>
<dbReference type="AlphaFoldDB" id="A0A1S2VHL2"/>
<organism evidence="1 2">
    <name type="scientific">Arsenicibacter rosenii</name>
    <dbReference type="NCBI Taxonomy" id="1750698"/>
    <lineage>
        <taxon>Bacteria</taxon>
        <taxon>Pseudomonadati</taxon>
        <taxon>Bacteroidota</taxon>
        <taxon>Cytophagia</taxon>
        <taxon>Cytophagales</taxon>
        <taxon>Spirosomataceae</taxon>
        <taxon>Arsenicibacter</taxon>
    </lineage>
</organism>
<name>A0A1S2VHL2_9BACT</name>
<dbReference type="PROSITE" id="PS51257">
    <property type="entry name" value="PROKAR_LIPOPROTEIN"/>
    <property type="match status" value="1"/>
</dbReference>
<sequence length="356" mass="39830">MRYRIWPNSWLVIICAFWVGACVKSYSPDMPSIGKRLIVEGMITDQPGPYVIRLSYTTDYTFASLNYLVYNASVSITDDAGTTDVLQQLSPGVYQTRTNGIRGVAGRSYKLTVKTTDGHVYESAPEPLKASPPIQAIYYEYTYHPTEPTNDKRNQWDVYIDTQDPETTGDYYRWQWKNYEAISSCRVSPDAGIDGYYTGVACCSACWDINQCYTNCLSLRSDARINGKQISRQYIMSAPFTSLTTYYVEVEQQRISKGAFQFFNTADKLVSNTGGIFDAAPVSLGGNIRCTSHPDEQAYGYFGAAGVTVRSLKIDRIKDAVGDPVGKKIRIDALAGCAACVESTYRTAIKPRWWDN</sequence>